<gene>
    <name evidence="2" type="primary">dtd</name>
    <name evidence="3" type="ORF">HGMM_F46H12C07</name>
</gene>
<dbReference type="SUPFAM" id="SSF69500">
    <property type="entry name" value="DTD-like"/>
    <property type="match status" value="1"/>
</dbReference>
<comment type="similarity">
    <text evidence="1 2">Belongs to the DTD family.</text>
</comment>
<dbReference type="Pfam" id="PF02580">
    <property type="entry name" value="Tyr_Deacylase"/>
    <property type="match status" value="1"/>
</dbReference>
<reference evidence="3" key="2">
    <citation type="journal article" date="2012" name="PLoS ONE">
        <title>A Deeply Branching Thermophilic Bacterium with an Ancient Acetyl-CoA Pathway Dominates a Subsurface Ecosystem.</title>
        <authorList>
            <person name="Takami H."/>
            <person name="Noguchi H."/>
            <person name="Takaki Y."/>
            <person name="Uchiyama I."/>
            <person name="Toyoda A."/>
            <person name="Nishi S."/>
            <person name="Chee G.-J."/>
            <person name="Arai W."/>
            <person name="Nunoura T."/>
            <person name="Itoh T."/>
            <person name="Hattori M."/>
            <person name="Takai K."/>
        </authorList>
    </citation>
    <scope>NUCLEOTIDE SEQUENCE</scope>
</reference>
<organism evidence="3">
    <name type="scientific">uncultured delta proteobacterium</name>
    <dbReference type="NCBI Taxonomy" id="34034"/>
    <lineage>
        <taxon>Bacteria</taxon>
        <taxon>Deltaproteobacteria</taxon>
        <taxon>environmental samples</taxon>
    </lineage>
</organism>
<proteinExistence type="inferred from homology"/>
<sequence>MRAVVQRVAWARVTVDGNVIGAIGPGLLVYLGVGLNDDEHAVAYMADKVTGLRIFADAQGKMNLSVLDTRGGVLVVSQFTLYGDVRRGRRPAFDQAMEPARAEVLYNAFVAKIRSTGLTVATGAFRTHMIVESAVDGPVTILIDSSRLF</sequence>
<dbReference type="GO" id="GO:0051500">
    <property type="term" value="F:D-tyrosyl-tRNA(Tyr) deacylase activity"/>
    <property type="evidence" value="ECO:0007669"/>
    <property type="project" value="TreeGrafter"/>
</dbReference>
<comment type="function">
    <text evidence="2">An aminoacyl-tRNA editing enzyme that deacylates mischarged D-aminoacyl-tRNAs. Also deacylates mischarged glycyl-tRNA(Ala), protecting cells against glycine mischarging by AlaRS. Acts via tRNA-based rather than protein-based catalysis; rejects L-amino acids rather than detecting D-amino acids in the active site. By recycling D-aminoacyl-tRNA to D-amino acids and free tRNA molecules, this enzyme counteracts the toxicity associated with the formation of D-aminoacyl-tRNA entities in vivo and helps enforce protein L-homochirality.</text>
</comment>
<dbReference type="Gene3D" id="3.50.80.10">
    <property type="entry name" value="D-tyrosyl-tRNA(Tyr) deacylase"/>
    <property type="match status" value="1"/>
</dbReference>
<dbReference type="PANTHER" id="PTHR10472:SF5">
    <property type="entry name" value="D-AMINOACYL-TRNA DEACYLASE 1"/>
    <property type="match status" value="1"/>
</dbReference>
<dbReference type="GO" id="GO:0019478">
    <property type="term" value="P:D-amino acid catabolic process"/>
    <property type="evidence" value="ECO:0007669"/>
    <property type="project" value="UniProtKB-UniRule"/>
</dbReference>
<dbReference type="PANTHER" id="PTHR10472">
    <property type="entry name" value="D-TYROSYL-TRNA TYR DEACYLASE"/>
    <property type="match status" value="1"/>
</dbReference>
<dbReference type="EC" id="3.1.1.-" evidence="2"/>
<dbReference type="EMBL" id="AP011765">
    <property type="protein sequence ID" value="BAL57059.1"/>
    <property type="molecule type" value="Genomic_DNA"/>
</dbReference>
<comment type="catalytic activity">
    <reaction evidence="2">
        <text>glycyl-tRNA(Ala) + H2O = tRNA(Ala) + glycine + H(+)</text>
        <dbReference type="Rhea" id="RHEA:53744"/>
        <dbReference type="Rhea" id="RHEA-COMP:9657"/>
        <dbReference type="Rhea" id="RHEA-COMP:13640"/>
        <dbReference type="ChEBI" id="CHEBI:15377"/>
        <dbReference type="ChEBI" id="CHEBI:15378"/>
        <dbReference type="ChEBI" id="CHEBI:57305"/>
        <dbReference type="ChEBI" id="CHEBI:78442"/>
        <dbReference type="ChEBI" id="CHEBI:78522"/>
    </reaction>
</comment>
<comment type="subunit">
    <text evidence="2">Homodimer.</text>
</comment>
<dbReference type="GO" id="GO:0043908">
    <property type="term" value="F:Ser(Gly)-tRNA(Ala) hydrolase activity"/>
    <property type="evidence" value="ECO:0007669"/>
    <property type="project" value="UniProtKB-UniRule"/>
</dbReference>
<keyword evidence="2" id="KW-0820">tRNA-binding</keyword>
<keyword evidence="2" id="KW-0963">Cytoplasm</keyword>
<dbReference type="EC" id="3.1.1.96" evidence="2"/>
<reference evidence="3" key="1">
    <citation type="journal article" date="2005" name="Environ. Microbiol.">
        <title>Genetic and functional properties of uncultivated thermophilic crenarchaeotes from a subsurface gold mine as revealed by analysis of genome fragments.</title>
        <authorList>
            <person name="Nunoura T."/>
            <person name="Hirayama H."/>
            <person name="Takami H."/>
            <person name="Oida H."/>
            <person name="Nishi S."/>
            <person name="Shimamura S."/>
            <person name="Suzuki Y."/>
            <person name="Inagaki F."/>
            <person name="Takai K."/>
            <person name="Nealson K.H."/>
            <person name="Horikoshi K."/>
        </authorList>
    </citation>
    <scope>NUCLEOTIDE SEQUENCE</scope>
</reference>
<dbReference type="GO" id="GO:0106026">
    <property type="term" value="F:Gly-tRNA(Ala) deacylase activity"/>
    <property type="evidence" value="ECO:0007669"/>
    <property type="project" value="UniProtKB-UniRule"/>
</dbReference>
<comment type="catalytic activity">
    <reaction evidence="2">
        <text>a D-aminoacyl-tRNA + H2O = a tRNA + a D-alpha-amino acid + H(+)</text>
        <dbReference type="Rhea" id="RHEA:13953"/>
        <dbReference type="Rhea" id="RHEA-COMP:10123"/>
        <dbReference type="Rhea" id="RHEA-COMP:10124"/>
        <dbReference type="ChEBI" id="CHEBI:15377"/>
        <dbReference type="ChEBI" id="CHEBI:15378"/>
        <dbReference type="ChEBI" id="CHEBI:59871"/>
        <dbReference type="ChEBI" id="CHEBI:78442"/>
        <dbReference type="ChEBI" id="CHEBI:79333"/>
        <dbReference type="EC" id="3.1.1.96"/>
    </reaction>
</comment>
<feature type="short sequence motif" description="Gly-cisPro motif, important for rejection of L-amino acids" evidence="2">
    <location>
        <begin position="137"/>
        <end position="138"/>
    </location>
</feature>
<evidence type="ECO:0000256" key="1">
    <source>
        <dbReference type="ARBA" id="ARBA00009673"/>
    </source>
</evidence>
<comment type="subcellular location">
    <subcellularLocation>
        <location evidence="2">Cytoplasm</location>
    </subcellularLocation>
</comment>
<dbReference type="FunFam" id="3.50.80.10:FF:000001">
    <property type="entry name" value="D-aminoacyl-tRNA deacylase"/>
    <property type="match status" value="1"/>
</dbReference>
<evidence type="ECO:0000256" key="2">
    <source>
        <dbReference type="HAMAP-Rule" id="MF_00518"/>
    </source>
</evidence>
<dbReference type="InterPro" id="IPR003732">
    <property type="entry name" value="Daa-tRNA_deacyls_DTD"/>
</dbReference>
<dbReference type="HAMAP" id="MF_00518">
    <property type="entry name" value="Deacylase_Dtd"/>
    <property type="match status" value="1"/>
</dbReference>
<dbReference type="NCBIfam" id="TIGR00256">
    <property type="entry name" value="D-aminoacyl-tRNA deacylase"/>
    <property type="match status" value="1"/>
</dbReference>
<name>H5SLM3_9DELT</name>
<evidence type="ECO:0000313" key="3">
    <source>
        <dbReference type="EMBL" id="BAL57059.1"/>
    </source>
</evidence>
<keyword evidence="2" id="KW-0694">RNA-binding</keyword>
<dbReference type="AlphaFoldDB" id="H5SLM3"/>
<comment type="domain">
    <text evidence="2">A Gly-cisPro motif from one monomer fits into the active site of the other monomer to allow specific chiral rejection of L-amino acids.</text>
</comment>
<keyword evidence="2" id="KW-0378">Hydrolase</keyword>
<dbReference type="InterPro" id="IPR023509">
    <property type="entry name" value="DTD-like_sf"/>
</dbReference>
<dbReference type="GO" id="GO:0000049">
    <property type="term" value="F:tRNA binding"/>
    <property type="evidence" value="ECO:0007669"/>
    <property type="project" value="UniProtKB-UniRule"/>
</dbReference>
<accession>H5SLM3</accession>
<dbReference type="GO" id="GO:0005737">
    <property type="term" value="C:cytoplasm"/>
    <property type="evidence" value="ECO:0007669"/>
    <property type="project" value="UniProtKB-SubCell"/>
</dbReference>
<protein>
    <recommendedName>
        <fullName evidence="2">D-aminoacyl-tRNA deacylase</fullName>
        <shortName evidence="2">DTD</shortName>
        <ecNumber evidence="2">3.1.1.96</ecNumber>
    </recommendedName>
    <alternativeName>
        <fullName evidence="2">Gly-tRNA(Ala) deacylase</fullName>
        <ecNumber evidence="2">3.1.1.-</ecNumber>
    </alternativeName>
</protein>